<dbReference type="SMART" id="SM00471">
    <property type="entry name" value="HDc"/>
    <property type="match status" value="1"/>
</dbReference>
<protein>
    <submittedName>
        <fullName evidence="2">HD domain-containing protein</fullName>
    </submittedName>
</protein>
<evidence type="ECO:0000259" key="1">
    <source>
        <dbReference type="PROSITE" id="PS51831"/>
    </source>
</evidence>
<dbReference type="SUPFAM" id="SSF109604">
    <property type="entry name" value="HD-domain/PDEase-like"/>
    <property type="match status" value="1"/>
</dbReference>
<evidence type="ECO:0000313" key="3">
    <source>
        <dbReference type="Proteomes" id="UP000315995"/>
    </source>
</evidence>
<organism evidence="2 3">
    <name type="scientific">Persicimonas caeni</name>
    <dbReference type="NCBI Taxonomy" id="2292766"/>
    <lineage>
        <taxon>Bacteria</taxon>
        <taxon>Deltaproteobacteria</taxon>
        <taxon>Bradymonadales</taxon>
        <taxon>Bradymonadaceae</taxon>
        <taxon>Persicimonas</taxon>
    </lineage>
</organism>
<feature type="domain" description="HD" evidence="1">
    <location>
        <begin position="37"/>
        <end position="146"/>
    </location>
</feature>
<dbReference type="EMBL" id="CP041186">
    <property type="protein sequence ID" value="QDG51528.1"/>
    <property type="molecule type" value="Genomic_DNA"/>
</dbReference>
<sequence length="227" mass="25363">MNKKTFRDAIAPLIDRPWVAPTVDFLADELGDSGSHDFGHILRVLRNAARIRDGEAERGATVDWEALSAAAILHDVVDLPKDHPERHLASTKSADAAVEHYKSLEALAGRLDAVHHAIRAHSFSAGVPAESLEAQILCDADRLEAIGAFGIARVFYVNGELQRKICDMADPFADTRELDDLEYAVDHFYKKLLKLKERFYTPTGRQLAAKRHEFMETYLDQLADEVT</sequence>
<dbReference type="PANTHER" id="PTHR33594">
    <property type="entry name" value="SUPERFAMILY HYDROLASE, PUTATIVE (AFU_ORTHOLOGUE AFUA_1G03035)-RELATED"/>
    <property type="match status" value="1"/>
</dbReference>
<proteinExistence type="predicted"/>
<dbReference type="InterPro" id="IPR006674">
    <property type="entry name" value="HD_domain"/>
</dbReference>
<reference evidence="2 3" key="1">
    <citation type="submission" date="2019-06" db="EMBL/GenBank/DDBJ databases">
        <title>Persicimonas caeni gen. nov., sp. nov., a predatory bacterium isolated from solar saltern.</title>
        <authorList>
            <person name="Wang S."/>
        </authorList>
    </citation>
    <scope>NUCLEOTIDE SEQUENCE [LARGE SCALE GENOMIC DNA]</scope>
    <source>
        <strain evidence="2 3">YN101</strain>
    </source>
</reference>
<dbReference type="PROSITE" id="PS51831">
    <property type="entry name" value="HD"/>
    <property type="match status" value="1"/>
</dbReference>
<dbReference type="CDD" id="cd00077">
    <property type="entry name" value="HDc"/>
    <property type="match status" value="1"/>
</dbReference>
<dbReference type="RefSeq" id="WP_141198008.1">
    <property type="nucleotide sequence ID" value="NZ_CP041186.1"/>
</dbReference>
<accession>A0A4Y6PT99</accession>
<dbReference type="Proteomes" id="UP000315995">
    <property type="component" value="Chromosome"/>
</dbReference>
<dbReference type="Gene3D" id="1.10.3210.50">
    <property type="match status" value="1"/>
</dbReference>
<dbReference type="Pfam" id="PF01966">
    <property type="entry name" value="HD"/>
    <property type="match status" value="1"/>
</dbReference>
<dbReference type="AlphaFoldDB" id="A0A4Y6PT99"/>
<evidence type="ECO:0000313" key="2">
    <source>
        <dbReference type="EMBL" id="QDG51528.1"/>
    </source>
</evidence>
<dbReference type="InterPro" id="IPR003607">
    <property type="entry name" value="HD/PDEase_dom"/>
</dbReference>
<accession>A0A5B8YAP3</accession>
<gene>
    <name evidence="2" type="ORF">FIV42_12465</name>
</gene>
<dbReference type="OrthoDB" id="9797344at2"/>
<dbReference type="PANTHER" id="PTHR33594:SF1">
    <property type="entry name" value="HD_PDEASE DOMAIN-CONTAINING PROTEIN"/>
    <property type="match status" value="1"/>
</dbReference>
<name>A0A4Y6PT99_PERCE</name>
<keyword evidence="3" id="KW-1185">Reference proteome</keyword>